<gene>
    <name evidence="2" type="ORF">ACFOKA_16985</name>
</gene>
<dbReference type="EMBL" id="JBHRSL010000027">
    <property type="protein sequence ID" value="MFC3053598.1"/>
    <property type="molecule type" value="Genomic_DNA"/>
</dbReference>
<sequence>MKKNTLLAIVAYAGFLLAPAMTAPVVAAPDADREWPTAWFEIFKMAPGRHEAFMREVAKGDEVSKAGGQPPIQLFIHQNGADWDVLMFKPVTGVKPTPEQKAAMEAKSKELNMPSGPAYFVNFRKNIIAHTDTETLGPVSAEEWLARLDKWRKEHPGAEQ</sequence>
<feature type="signal peptide" evidence="1">
    <location>
        <begin position="1"/>
        <end position="27"/>
    </location>
</feature>
<evidence type="ECO:0000313" key="2">
    <source>
        <dbReference type="EMBL" id="MFC3053598.1"/>
    </source>
</evidence>
<comment type="caution">
    <text evidence="2">The sequence shown here is derived from an EMBL/GenBank/DDBJ whole genome shotgun (WGS) entry which is preliminary data.</text>
</comment>
<name>A0ABV7D8Q3_9PROT</name>
<evidence type="ECO:0000313" key="3">
    <source>
        <dbReference type="Proteomes" id="UP001595444"/>
    </source>
</evidence>
<reference evidence="3" key="1">
    <citation type="journal article" date="2019" name="Int. J. Syst. Evol. Microbiol.">
        <title>The Global Catalogue of Microorganisms (GCM) 10K type strain sequencing project: providing services to taxonomists for standard genome sequencing and annotation.</title>
        <authorList>
            <consortium name="The Broad Institute Genomics Platform"/>
            <consortium name="The Broad Institute Genome Sequencing Center for Infectious Disease"/>
            <person name="Wu L."/>
            <person name="Ma J."/>
        </authorList>
    </citation>
    <scope>NUCLEOTIDE SEQUENCE [LARGE SCALE GENOMIC DNA]</scope>
    <source>
        <strain evidence="3">KCTC 62164</strain>
    </source>
</reference>
<dbReference type="Proteomes" id="UP001595444">
    <property type="component" value="Unassembled WGS sequence"/>
</dbReference>
<keyword evidence="1" id="KW-0732">Signal</keyword>
<keyword evidence="3" id="KW-1185">Reference proteome</keyword>
<dbReference type="RefSeq" id="WP_194215452.1">
    <property type="nucleotide sequence ID" value="NZ_CP061205.1"/>
</dbReference>
<organism evidence="2 3">
    <name type="scientific">Kordiimonas pumila</name>
    <dbReference type="NCBI Taxonomy" id="2161677"/>
    <lineage>
        <taxon>Bacteria</taxon>
        <taxon>Pseudomonadati</taxon>
        <taxon>Pseudomonadota</taxon>
        <taxon>Alphaproteobacteria</taxon>
        <taxon>Kordiimonadales</taxon>
        <taxon>Kordiimonadaceae</taxon>
        <taxon>Kordiimonas</taxon>
    </lineage>
</organism>
<evidence type="ECO:0000256" key="1">
    <source>
        <dbReference type="SAM" id="SignalP"/>
    </source>
</evidence>
<proteinExistence type="predicted"/>
<feature type="chain" id="PRO_5045140758" evidence="1">
    <location>
        <begin position="28"/>
        <end position="160"/>
    </location>
</feature>
<protein>
    <submittedName>
        <fullName evidence="2">Uncharacterized protein</fullName>
    </submittedName>
</protein>
<accession>A0ABV7D8Q3</accession>